<dbReference type="EMBL" id="JAIWYP010000013">
    <property type="protein sequence ID" value="KAH3716230.1"/>
    <property type="molecule type" value="Genomic_DNA"/>
</dbReference>
<name>A0A9D4C2Z1_DREPO</name>
<dbReference type="AlphaFoldDB" id="A0A9D4C2Z1"/>
<proteinExistence type="predicted"/>
<sequence>MKEQLQKRGYNGRFVETELKKVDSKKRENLLHTKVPSKSTSRVPLVITFSRALPNVGHILRKHLPTLLISDHMKNVFPEPPLAAFRRDCNLQDILVHK</sequence>
<accession>A0A9D4C2Z1</accession>
<comment type="caution">
    <text evidence="1">The sequence shown here is derived from an EMBL/GenBank/DDBJ whole genome shotgun (WGS) entry which is preliminary data.</text>
</comment>
<evidence type="ECO:0000313" key="2">
    <source>
        <dbReference type="Proteomes" id="UP000828390"/>
    </source>
</evidence>
<reference evidence="1" key="2">
    <citation type="submission" date="2020-11" db="EMBL/GenBank/DDBJ databases">
        <authorList>
            <person name="McCartney M.A."/>
            <person name="Auch B."/>
            <person name="Kono T."/>
            <person name="Mallez S."/>
            <person name="Becker A."/>
            <person name="Gohl D.M."/>
            <person name="Silverstein K.A.T."/>
            <person name="Koren S."/>
            <person name="Bechman K.B."/>
            <person name="Herman A."/>
            <person name="Abrahante J.E."/>
            <person name="Garbe J."/>
        </authorList>
    </citation>
    <scope>NUCLEOTIDE SEQUENCE</scope>
    <source>
        <strain evidence="1">Duluth1</strain>
        <tissue evidence="1">Whole animal</tissue>
    </source>
</reference>
<dbReference type="Proteomes" id="UP000828390">
    <property type="component" value="Unassembled WGS sequence"/>
</dbReference>
<protein>
    <submittedName>
        <fullName evidence="1">Uncharacterized protein</fullName>
    </submittedName>
</protein>
<keyword evidence="2" id="KW-1185">Reference proteome</keyword>
<organism evidence="1 2">
    <name type="scientific">Dreissena polymorpha</name>
    <name type="common">Zebra mussel</name>
    <name type="synonym">Mytilus polymorpha</name>
    <dbReference type="NCBI Taxonomy" id="45954"/>
    <lineage>
        <taxon>Eukaryota</taxon>
        <taxon>Metazoa</taxon>
        <taxon>Spiralia</taxon>
        <taxon>Lophotrochozoa</taxon>
        <taxon>Mollusca</taxon>
        <taxon>Bivalvia</taxon>
        <taxon>Autobranchia</taxon>
        <taxon>Heteroconchia</taxon>
        <taxon>Euheterodonta</taxon>
        <taxon>Imparidentia</taxon>
        <taxon>Neoheterodontei</taxon>
        <taxon>Myida</taxon>
        <taxon>Dreissenoidea</taxon>
        <taxon>Dreissenidae</taxon>
        <taxon>Dreissena</taxon>
    </lineage>
</organism>
<evidence type="ECO:0000313" key="1">
    <source>
        <dbReference type="EMBL" id="KAH3716230.1"/>
    </source>
</evidence>
<gene>
    <name evidence="1" type="ORF">DPMN_058949</name>
</gene>
<reference evidence="1" key="1">
    <citation type="journal article" date="2019" name="bioRxiv">
        <title>The Genome of the Zebra Mussel, Dreissena polymorpha: A Resource for Invasive Species Research.</title>
        <authorList>
            <person name="McCartney M.A."/>
            <person name="Auch B."/>
            <person name="Kono T."/>
            <person name="Mallez S."/>
            <person name="Zhang Y."/>
            <person name="Obille A."/>
            <person name="Becker A."/>
            <person name="Abrahante J.E."/>
            <person name="Garbe J."/>
            <person name="Badalamenti J.P."/>
            <person name="Herman A."/>
            <person name="Mangelson H."/>
            <person name="Liachko I."/>
            <person name="Sullivan S."/>
            <person name="Sone E.D."/>
            <person name="Koren S."/>
            <person name="Silverstein K.A.T."/>
            <person name="Beckman K.B."/>
            <person name="Gohl D.M."/>
        </authorList>
    </citation>
    <scope>NUCLEOTIDE SEQUENCE</scope>
    <source>
        <strain evidence="1">Duluth1</strain>
        <tissue evidence="1">Whole animal</tissue>
    </source>
</reference>